<protein>
    <submittedName>
        <fullName evidence="1">Uncharacterized protein</fullName>
    </submittedName>
</protein>
<dbReference type="EMBL" id="GISG01149197">
    <property type="protein sequence ID" value="MBA4647097.1"/>
    <property type="molecule type" value="Transcribed_RNA"/>
</dbReference>
<evidence type="ECO:0000313" key="1">
    <source>
        <dbReference type="EMBL" id="MBA4647097.1"/>
    </source>
</evidence>
<dbReference type="AlphaFoldDB" id="A0A7C8ZNS8"/>
<proteinExistence type="predicted"/>
<reference evidence="1" key="1">
    <citation type="journal article" date="2013" name="J. Plant Res.">
        <title>Effect of fungi and light on seed germination of three Opuntia species from semiarid lands of central Mexico.</title>
        <authorList>
            <person name="Delgado-Sanchez P."/>
            <person name="Jimenez-Bremont J.F."/>
            <person name="Guerrero-Gonzalez Mde L."/>
            <person name="Flores J."/>
        </authorList>
    </citation>
    <scope>NUCLEOTIDE SEQUENCE</scope>
    <source>
        <tissue evidence="1">Cladode</tissue>
    </source>
</reference>
<name>A0A7C8ZNS8_OPUST</name>
<organism evidence="1">
    <name type="scientific">Opuntia streptacantha</name>
    <name type="common">Prickly pear cactus</name>
    <name type="synonym">Opuntia cardona</name>
    <dbReference type="NCBI Taxonomy" id="393608"/>
    <lineage>
        <taxon>Eukaryota</taxon>
        <taxon>Viridiplantae</taxon>
        <taxon>Streptophyta</taxon>
        <taxon>Embryophyta</taxon>
        <taxon>Tracheophyta</taxon>
        <taxon>Spermatophyta</taxon>
        <taxon>Magnoliopsida</taxon>
        <taxon>eudicotyledons</taxon>
        <taxon>Gunneridae</taxon>
        <taxon>Pentapetalae</taxon>
        <taxon>Caryophyllales</taxon>
        <taxon>Cactineae</taxon>
        <taxon>Cactaceae</taxon>
        <taxon>Opuntioideae</taxon>
        <taxon>Opuntia</taxon>
    </lineage>
</organism>
<reference evidence="1" key="2">
    <citation type="submission" date="2020-07" db="EMBL/GenBank/DDBJ databases">
        <authorList>
            <person name="Vera ALvarez R."/>
            <person name="Arias-Moreno D.M."/>
            <person name="Jimenez-Jacinto V."/>
            <person name="Jimenez-Bremont J.F."/>
            <person name="Swaminathan K."/>
            <person name="Moose S.P."/>
            <person name="Guerrero-Gonzalez M.L."/>
            <person name="Marino-Ramirez L."/>
            <person name="Landsman D."/>
            <person name="Rodriguez-Kessler M."/>
            <person name="Delgado-Sanchez P."/>
        </authorList>
    </citation>
    <scope>NUCLEOTIDE SEQUENCE</scope>
    <source>
        <tissue evidence="1">Cladode</tissue>
    </source>
</reference>
<sequence>MLHFPSISSLRWCSSDETSFRTHSLVFLRHRPIWSSPNPVFTCPILSPSSSSSSYVMLSTSSLQSRYRSRPPNLRPITKPFWNIMISSSPSGDRFRKWW</sequence>
<accession>A0A7C8ZNS8</accession>